<dbReference type="InterPro" id="IPR045275">
    <property type="entry name" value="MscS_archaea/bacteria_type"/>
</dbReference>
<dbReference type="Gene3D" id="1.10.287.1260">
    <property type="match status" value="1"/>
</dbReference>
<dbReference type="InterPro" id="IPR011014">
    <property type="entry name" value="MscS_channel_TM-2"/>
</dbReference>
<evidence type="ECO:0000256" key="1">
    <source>
        <dbReference type="ARBA" id="ARBA00004651"/>
    </source>
</evidence>
<gene>
    <name evidence="11" type="ORF">C0187_06165</name>
</gene>
<feature type="transmembrane region" description="Helical" evidence="7">
    <location>
        <begin position="121"/>
        <end position="139"/>
    </location>
</feature>
<evidence type="ECO:0000256" key="7">
    <source>
        <dbReference type="SAM" id="Phobius"/>
    </source>
</evidence>
<dbReference type="EMBL" id="PNIN01000060">
    <property type="protein sequence ID" value="PMP69968.1"/>
    <property type="molecule type" value="Genomic_DNA"/>
</dbReference>
<feature type="transmembrane region" description="Helical" evidence="7">
    <location>
        <begin position="145"/>
        <end position="164"/>
    </location>
</feature>
<name>A0A2J6WHV1_9BACT</name>
<dbReference type="InterPro" id="IPR006685">
    <property type="entry name" value="MscS_channel_2nd"/>
</dbReference>
<evidence type="ECO:0000256" key="6">
    <source>
        <dbReference type="ARBA" id="ARBA00023136"/>
    </source>
</evidence>
<dbReference type="SUPFAM" id="SSF50182">
    <property type="entry name" value="Sm-like ribonucleoproteins"/>
    <property type="match status" value="1"/>
</dbReference>
<comment type="caution">
    <text evidence="11">The sequence shown here is derived from an EMBL/GenBank/DDBJ whole genome shotgun (WGS) entry which is preliminary data.</text>
</comment>
<organism evidence="11 12">
    <name type="scientific">Calditerrivibrio nitroreducens</name>
    <dbReference type="NCBI Taxonomy" id="477976"/>
    <lineage>
        <taxon>Bacteria</taxon>
        <taxon>Pseudomonadati</taxon>
        <taxon>Deferribacterota</taxon>
        <taxon>Deferribacteres</taxon>
        <taxon>Deferribacterales</taxon>
        <taxon>Calditerrivibrionaceae</taxon>
    </lineage>
</organism>
<dbReference type="Proteomes" id="UP000242881">
    <property type="component" value="Unassembled WGS sequence"/>
</dbReference>
<keyword evidence="5 7" id="KW-1133">Transmembrane helix</keyword>
<feature type="domain" description="Mechanosensitive ion channel MscS C-terminal" evidence="9">
    <location>
        <begin position="243"/>
        <end position="329"/>
    </location>
</feature>
<reference evidence="11 12" key="1">
    <citation type="submission" date="2018-01" db="EMBL/GenBank/DDBJ databases">
        <title>Metagenomic assembled genomes from two thermal pools in the Uzon Caldera, Kamchatka, Russia.</title>
        <authorList>
            <person name="Wilkins L."/>
            <person name="Ettinger C."/>
        </authorList>
    </citation>
    <scope>NUCLEOTIDE SEQUENCE [LARGE SCALE GENOMIC DNA]</scope>
    <source>
        <strain evidence="11">ZAV-05</strain>
    </source>
</reference>
<feature type="transmembrane region" description="Helical" evidence="7">
    <location>
        <begin position="84"/>
        <end position="109"/>
    </location>
</feature>
<evidence type="ECO:0000256" key="3">
    <source>
        <dbReference type="ARBA" id="ARBA00022475"/>
    </source>
</evidence>
<dbReference type="PANTHER" id="PTHR30221:SF1">
    <property type="entry name" value="SMALL-CONDUCTANCE MECHANOSENSITIVE CHANNEL"/>
    <property type="match status" value="1"/>
</dbReference>
<dbReference type="Gene3D" id="2.30.30.60">
    <property type="match status" value="1"/>
</dbReference>
<feature type="transmembrane region" description="Helical" evidence="7">
    <location>
        <begin position="56"/>
        <end position="78"/>
    </location>
</feature>
<dbReference type="GO" id="GO:0008381">
    <property type="term" value="F:mechanosensitive monoatomic ion channel activity"/>
    <property type="evidence" value="ECO:0007669"/>
    <property type="project" value="InterPro"/>
</dbReference>
<dbReference type="Pfam" id="PF21082">
    <property type="entry name" value="MS_channel_3rd"/>
    <property type="match status" value="1"/>
</dbReference>
<evidence type="ECO:0000259" key="10">
    <source>
        <dbReference type="Pfam" id="PF21088"/>
    </source>
</evidence>
<dbReference type="InterPro" id="IPR011066">
    <property type="entry name" value="MscS_channel_C_sf"/>
</dbReference>
<keyword evidence="3" id="KW-1003">Cell membrane</keyword>
<dbReference type="Gene3D" id="3.30.70.100">
    <property type="match status" value="1"/>
</dbReference>
<evidence type="ECO:0000259" key="9">
    <source>
        <dbReference type="Pfam" id="PF21082"/>
    </source>
</evidence>
<dbReference type="InterPro" id="IPR023408">
    <property type="entry name" value="MscS_beta-dom_sf"/>
</dbReference>
<accession>A0A2J6WHV1</accession>
<dbReference type="Pfam" id="PF00924">
    <property type="entry name" value="MS_channel_2nd"/>
    <property type="match status" value="1"/>
</dbReference>
<evidence type="ECO:0000256" key="4">
    <source>
        <dbReference type="ARBA" id="ARBA00022692"/>
    </source>
</evidence>
<comment type="subcellular location">
    <subcellularLocation>
        <location evidence="1">Cell membrane</location>
        <topology evidence="1">Multi-pass membrane protein</topology>
    </subcellularLocation>
</comment>
<feature type="domain" description="Mechanosensitive ion channel MscS" evidence="8">
    <location>
        <begin position="166"/>
        <end position="232"/>
    </location>
</feature>
<proteinExistence type="inferred from homology"/>
<dbReference type="Pfam" id="PF21088">
    <property type="entry name" value="MS_channel_1st"/>
    <property type="match status" value="1"/>
</dbReference>
<keyword evidence="4 7" id="KW-0812">Transmembrane</keyword>
<dbReference type="InterPro" id="IPR049278">
    <property type="entry name" value="MS_channel_C"/>
</dbReference>
<protein>
    <submittedName>
        <fullName evidence="11">Mechanosensitive ion channel family protein</fullName>
    </submittedName>
</protein>
<dbReference type="AlphaFoldDB" id="A0A2J6WHV1"/>
<comment type="similarity">
    <text evidence="2">Belongs to the MscS (TC 1.A.23) family.</text>
</comment>
<dbReference type="InterPro" id="IPR049142">
    <property type="entry name" value="MS_channel_1st"/>
</dbReference>
<evidence type="ECO:0000256" key="2">
    <source>
        <dbReference type="ARBA" id="ARBA00008017"/>
    </source>
</evidence>
<evidence type="ECO:0000313" key="11">
    <source>
        <dbReference type="EMBL" id="PMP69968.1"/>
    </source>
</evidence>
<dbReference type="SUPFAM" id="SSF82689">
    <property type="entry name" value="Mechanosensitive channel protein MscS (YggB), C-terminal domain"/>
    <property type="match status" value="1"/>
</dbReference>
<dbReference type="PANTHER" id="PTHR30221">
    <property type="entry name" value="SMALL-CONDUCTANCE MECHANOSENSITIVE CHANNEL"/>
    <property type="match status" value="1"/>
</dbReference>
<dbReference type="PROSITE" id="PS01246">
    <property type="entry name" value="UPF0003"/>
    <property type="match status" value="1"/>
</dbReference>
<sequence>MDYLKLLYLPVFVFVVSFLVLTIIRKSLIKIFLKFAEKTETALDDIVLHAIRKPSLLWIFALSLDIAINFSKIPTQYISITSKIIRIIIIISITFAFGNLAGMLFNTSLKEKAVPIPNTGLLQAIIKVTIYVVGLLIALNYLGISITPIITALGVGGLAVALALKDTLANLFSGIHILVEKAIKVGDFIRMDNGVEGFVEDITWRTTRIKTVQNNFVIVPNEKLVQSIVTNFDLNDKKVSVPIKISVSYDSDIDKVEKILIEVSKSLIGKVEGLVADPEPIVRFNPGFGDSSLDFTLVCYAEEFKYNFLIQSEIRKAVFKRFREENIEIPFPQRVIHMKQN</sequence>
<evidence type="ECO:0000259" key="8">
    <source>
        <dbReference type="Pfam" id="PF00924"/>
    </source>
</evidence>
<dbReference type="InterPro" id="IPR006686">
    <property type="entry name" value="MscS_channel_CS"/>
</dbReference>
<feature type="transmembrane region" description="Helical" evidence="7">
    <location>
        <begin position="6"/>
        <end position="24"/>
    </location>
</feature>
<dbReference type="InterPro" id="IPR010920">
    <property type="entry name" value="LSM_dom_sf"/>
</dbReference>
<dbReference type="GO" id="GO:0005886">
    <property type="term" value="C:plasma membrane"/>
    <property type="evidence" value="ECO:0007669"/>
    <property type="project" value="UniProtKB-SubCell"/>
</dbReference>
<evidence type="ECO:0000256" key="5">
    <source>
        <dbReference type="ARBA" id="ARBA00022989"/>
    </source>
</evidence>
<evidence type="ECO:0000313" key="12">
    <source>
        <dbReference type="Proteomes" id="UP000242881"/>
    </source>
</evidence>
<dbReference type="RefSeq" id="WP_424606242.1">
    <property type="nucleotide sequence ID" value="NZ_JBNAVA010000013.1"/>
</dbReference>
<feature type="domain" description="Mechanosensitive ion channel transmembrane helices 2/3" evidence="10">
    <location>
        <begin position="125"/>
        <end position="165"/>
    </location>
</feature>
<keyword evidence="6 7" id="KW-0472">Membrane</keyword>
<dbReference type="SUPFAM" id="SSF82861">
    <property type="entry name" value="Mechanosensitive channel protein MscS (YggB), transmembrane region"/>
    <property type="match status" value="1"/>
</dbReference>